<dbReference type="Pfam" id="PF00107">
    <property type="entry name" value="ADH_zinc_N"/>
    <property type="match status" value="1"/>
</dbReference>
<dbReference type="InterPro" id="IPR020843">
    <property type="entry name" value="ER"/>
</dbReference>
<evidence type="ECO:0000256" key="4">
    <source>
        <dbReference type="ARBA" id="ARBA00022833"/>
    </source>
</evidence>
<keyword evidence="3 7" id="KW-0479">Metal-binding</keyword>
<dbReference type="CDD" id="cd05285">
    <property type="entry name" value="sorbitol_DH"/>
    <property type="match status" value="1"/>
</dbReference>
<dbReference type="STRING" id="1330018.A0A167L9Y0"/>
<dbReference type="Proteomes" id="UP000076738">
    <property type="component" value="Unassembled WGS sequence"/>
</dbReference>
<dbReference type="PROSITE" id="PS00059">
    <property type="entry name" value="ADH_ZINC"/>
    <property type="match status" value="1"/>
</dbReference>
<keyword evidence="6" id="KW-0520">NAD</keyword>
<dbReference type="InterPro" id="IPR045306">
    <property type="entry name" value="SDH-like"/>
</dbReference>
<dbReference type="InterPro" id="IPR002328">
    <property type="entry name" value="ADH_Zn_CS"/>
</dbReference>
<reference evidence="9 10" key="1">
    <citation type="journal article" date="2016" name="Mol. Biol. Evol.">
        <title>Comparative Genomics of Early-Diverging Mushroom-Forming Fungi Provides Insights into the Origins of Lignocellulose Decay Capabilities.</title>
        <authorList>
            <person name="Nagy L.G."/>
            <person name="Riley R."/>
            <person name="Tritt A."/>
            <person name="Adam C."/>
            <person name="Daum C."/>
            <person name="Floudas D."/>
            <person name="Sun H."/>
            <person name="Yadav J.S."/>
            <person name="Pangilinan J."/>
            <person name="Larsson K.H."/>
            <person name="Matsuura K."/>
            <person name="Barry K."/>
            <person name="Labutti K."/>
            <person name="Kuo R."/>
            <person name="Ohm R.A."/>
            <person name="Bhattacharya S.S."/>
            <person name="Shirouzu T."/>
            <person name="Yoshinaga Y."/>
            <person name="Martin F.M."/>
            <person name="Grigoriev I.V."/>
            <person name="Hibbett D.S."/>
        </authorList>
    </citation>
    <scope>NUCLEOTIDE SEQUENCE [LARGE SCALE GENOMIC DNA]</scope>
    <source>
        <strain evidence="9 10">TUFC12733</strain>
    </source>
</reference>
<keyword evidence="4 7" id="KW-0862">Zinc</keyword>
<comment type="similarity">
    <text evidence="2 7">Belongs to the zinc-containing alcohol dehydrogenase family.</text>
</comment>
<feature type="domain" description="Enoyl reductase (ER)" evidence="8">
    <location>
        <begin position="15"/>
        <end position="369"/>
    </location>
</feature>
<dbReference type="GO" id="GO:0008270">
    <property type="term" value="F:zinc ion binding"/>
    <property type="evidence" value="ECO:0007669"/>
    <property type="project" value="InterPro"/>
</dbReference>
<gene>
    <name evidence="9" type="ORF">CALVIDRAFT_482821</name>
</gene>
<dbReference type="EMBL" id="KV417289">
    <property type="protein sequence ID" value="KZO95473.1"/>
    <property type="molecule type" value="Genomic_DNA"/>
</dbReference>
<dbReference type="PANTHER" id="PTHR43161">
    <property type="entry name" value="SORBITOL DEHYDROGENASE"/>
    <property type="match status" value="1"/>
</dbReference>
<dbReference type="PANTHER" id="PTHR43161:SF25">
    <property type="entry name" value="ALCOHOL DEHYDROGENASE, PUTATIVE (AFU_ORTHOLOGUE AFUA_1G14390)-RELATED"/>
    <property type="match status" value="1"/>
</dbReference>
<dbReference type="InterPro" id="IPR013149">
    <property type="entry name" value="ADH-like_C"/>
</dbReference>
<dbReference type="SMART" id="SM00829">
    <property type="entry name" value="PKS_ER"/>
    <property type="match status" value="1"/>
</dbReference>
<dbReference type="AlphaFoldDB" id="A0A167L9Y0"/>
<dbReference type="SUPFAM" id="SSF51735">
    <property type="entry name" value="NAD(P)-binding Rossmann-fold domains"/>
    <property type="match status" value="1"/>
</dbReference>
<dbReference type="SUPFAM" id="SSF50129">
    <property type="entry name" value="GroES-like"/>
    <property type="match status" value="1"/>
</dbReference>
<evidence type="ECO:0000256" key="1">
    <source>
        <dbReference type="ARBA" id="ARBA00001947"/>
    </source>
</evidence>
<evidence type="ECO:0000313" key="10">
    <source>
        <dbReference type="Proteomes" id="UP000076738"/>
    </source>
</evidence>
<dbReference type="InterPro" id="IPR011032">
    <property type="entry name" value="GroES-like_sf"/>
</dbReference>
<comment type="cofactor">
    <cofactor evidence="1 7">
        <name>Zn(2+)</name>
        <dbReference type="ChEBI" id="CHEBI:29105"/>
    </cofactor>
</comment>
<dbReference type="Gene3D" id="3.90.180.10">
    <property type="entry name" value="Medium-chain alcohol dehydrogenases, catalytic domain"/>
    <property type="match status" value="1"/>
</dbReference>
<evidence type="ECO:0000313" key="9">
    <source>
        <dbReference type="EMBL" id="KZO95473.1"/>
    </source>
</evidence>
<accession>A0A167L9Y0</accession>
<keyword evidence="10" id="KW-1185">Reference proteome</keyword>
<organism evidence="9 10">
    <name type="scientific">Calocera viscosa (strain TUFC12733)</name>
    <dbReference type="NCBI Taxonomy" id="1330018"/>
    <lineage>
        <taxon>Eukaryota</taxon>
        <taxon>Fungi</taxon>
        <taxon>Dikarya</taxon>
        <taxon>Basidiomycota</taxon>
        <taxon>Agaricomycotina</taxon>
        <taxon>Dacrymycetes</taxon>
        <taxon>Dacrymycetales</taxon>
        <taxon>Dacrymycetaceae</taxon>
        <taxon>Calocera</taxon>
    </lineage>
</organism>
<evidence type="ECO:0000256" key="2">
    <source>
        <dbReference type="ARBA" id="ARBA00008072"/>
    </source>
</evidence>
<protein>
    <submittedName>
        <fullName evidence="9">GroES-like protein</fullName>
    </submittedName>
</protein>
<dbReference type="Pfam" id="PF08240">
    <property type="entry name" value="ADH_N"/>
    <property type="match status" value="1"/>
</dbReference>
<evidence type="ECO:0000256" key="7">
    <source>
        <dbReference type="RuleBase" id="RU361277"/>
    </source>
</evidence>
<evidence type="ECO:0000259" key="8">
    <source>
        <dbReference type="SMART" id="SM00829"/>
    </source>
</evidence>
<dbReference type="InterPro" id="IPR036291">
    <property type="entry name" value="NAD(P)-bd_dom_sf"/>
</dbReference>
<dbReference type="GO" id="GO:0003939">
    <property type="term" value="F:L-iditol 2-dehydrogenase (NAD+) activity"/>
    <property type="evidence" value="ECO:0007669"/>
    <property type="project" value="TreeGrafter"/>
</dbReference>
<dbReference type="FunFam" id="3.40.50.720:FF:000068">
    <property type="entry name" value="Sorbitol dehydrogenase"/>
    <property type="match status" value="1"/>
</dbReference>
<proteinExistence type="inferred from homology"/>
<keyword evidence="5" id="KW-0560">Oxidoreductase</keyword>
<evidence type="ECO:0000256" key="3">
    <source>
        <dbReference type="ARBA" id="ARBA00022723"/>
    </source>
</evidence>
<sequence length="377" mass="39876">MSPALSTTYPAAVLHAAEDLRLESRTPSPPKQGEAQVQIMATGLCGSDLHYYKHGRNGDFALQSPLVLGHEAAGIVTALGPGVSDLRVGQRVAIEAGVYCGKCKLCNEGRYNLCPNMQFCSSAKTFPHRDGTLQGRMNHPARLLYPLSDSTTFEQAALAEPLSVVLHAARRADFQRGQTALVLGAGAVGLLACALAKAHGASEIIAVDIEPKRLEFAKAQGFATTTYTLPRGPRPATPEEGLERAKETATKLKTGTGNPDGFDVVFECTGVEPCIQAGVHCAATGGKLVLVGMGTPAAMFPLSAAALREVDVIGVFRYHHTYPEALRLIGSGALAGIEKMVTHRFALEDTQRAFELLAKGGDEHSGMVIKVMVGLGY</sequence>
<evidence type="ECO:0000256" key="6">
    <source>
        <dbReference type="ARBA" id="ARBA00023027"/>
    </source>
</evidence>
<dbReference type="GO" id="GO:0006062">
    <property type="term" value="P:sorbitol catabolic process"/>
    <property type="evidence" value="ECO:0007669"/>
    <property type="project" value="TreeGrafter"/>
</dbReference>
<dbReference type="Gene3D" id="3.40.50.720">
    <property type="entry name" value="NAD(P)-binding Rossmann-like Domain"/>
    <property type="match status" value="1"/>
</dbReference>
<dbReference type="InterPro" id="IPR013154">
    <property type="entry name" value="ADH-like_N"/>
</dbReference>
<evidence type="ECO:0000256" key="5">
    <source>
        <dbReference type="ARBA" id="ARBA00023002"/>
    </source>
</evidence>
<dbReference type="OrthoDB" id="5363962at2759"/>
<name>A0A167L9Y0_CALVF</name>